<sequence length="547" mass="60759">MKKFNSSLEAFIYWEKEAPNNLFLNQLFEKNNKPLSYAEAGIEIRKIASYLLKLGLPKKSHVAILSKNCSHWILADLAISMAGFISIPIYPTLMAKGVGQILTHSEAKAIFIGKLDDFDSQKEGIPDIPVISVKTFGGIAGTLWEDIIERESGLMDFTMPKRDDLYTIIYTSGTTGQPKGAMHTVGNFSNAATAFNQAIPLPGNPKFLSYLPLAHVAERAFCSGILFFGGQITFAHSLESFAKNLESVQPDVFFAVPRIWTKIQESILENLPQRKLSMLLAIPIVNTLVKKKINTKLGLANATFICSGAAPIAPNLVNWYANLGITILQGYGMTEDCCVSHTNLKSANKIGTVGKALADVSIKLSVDNEICIKNKCLFKGYYKAPDITTRVFDKEGYFKTGDIGEYDKEGFLTITGRVKDQFKTDKGKYISPSPLELQFSKNTDIEQICIVGTGLPQPIALITASAIGKAKKREELVASLSNFIQTLNPTLKKHEKIEKVVVLQNDWTVENGMTTPTLKIKRNRIEKNYRPLYKSWYELEQKVVFES</sequence>
<dbReference type="GO" id="GO:0016020">
    <property type="term" value="C:membrane"/>
    <property type="evidence" value="ECO:0007669"/>
    <property type="project" value="TreeGrafter"/>
</dbReference>
<dbReference type="InterPro" id="IPR020845">
    <property type="entry name" value="AMP-binding_CS"/>
</dbReference>
<dbReference type="PANTHER" id="PTHR43272">
    <property type="entry name" value="LONG-CHAIN-FATTY-ACID--COA LIGASE"/>
    <property type="match status" value="1"/>
</dbReference>
<evidence type="ECO:0000256" key="1">
    <source>
        <dbReference type="ARBA" id="ARBA00022741"/>
    </source>
</evidence>
<comment type="caution">
    <text evidence="4">The sequence shown here is derived from an EMBL/GenBank/DDBJ whole genome shotgun (WGS) entry which is preliminary data.</text>
</comment>
<keyword evidence="2" id="KW-0067">ATP-binding</keyword>
<name>A0AAE3JPL4_9FLAO</name>
<reference evidence="4" key="1">
    <citation type="submission" date="2023-02" db="EMBL/GenBank/DDBJ databases">
        <title>Genome of Flavobacteriaceae gen. nov. sp. strain F89.</title>
        <authorList>
            <person name="Wang Y."/>
        </authorList>
    </citation>
    <scope>NUCLEOTIDE SEQUENCE</scope>
    <source>
        <strain evidence="4">F89</strain>
    </source>
</reference>
<dbReference type="PROSITE" id="PS00455">
    <property type="entry name" value="AMP_BINDING"/>
    <property type="match status" value="1"/>
</dbReference>
<dbReference type="EMBL" id="JAIRBC010000001">
    <property type="protein sequence ID" value="MCG2459253.1"/>
    <property type="molecule type" value="Genomic_DNA"/>
</dbReference>
<dbReference type="Pfam" id="PF00501">
    <property type="entry name" value="AMP-binding"/>
    <property type="match status" value="1"/>
</dbReference>
<feature type="domain" description="AMP-dependent synthetase/ligase" evidence="3">
    <location>
        <begin position="26"/>
        <end position="382"/>
    </location>
</feature>
<dbReference type="PANTHER" id="PTHR43272:SF33">
    <property type="entry name" value="AMP-BINDING DOMAIN-CONTAINING PROTEIN-RELATED"/>
    <property type="match status" value="1"/>
</dbReference>
<proteinExistence type="predicted"/>
<protein>
    <submittedName>
        <fullName evidence="4">AMP-binding protein</fullName>
    </submittedName>
</protein>
<dbReference type="GO" id="GO:0004467">
    <property type="term" value="F:long-chain fatty acid-CoA ligase activity"/>
    <property type="evidence" value="ECO:0007669"/>
    <property type="project" value="TreeGrafter"/>
</dbReference>
<keyword evidence="5" id="KW-1185">Reference proteome</keyword>
<dbReference type="Proteomes" id="UP001200642">
    <property type="component" value="Unassembled WGS sequence"/>
</dbReference>
<evidence type="ECO:0000259" key="3">
    <source>
        <dbReference type="Pfam" id="PF00501"/>
    </source>
</evidence>
<accession>A0AAE3JPL4</accession>
<evidence type="ECO:0000313" key="4">
    <source>
        <dbReference type="EMBL" id="MCG2459253.1"/>
    </source>
</evidence>
<evidence type="ECO:0000256" key="2">
    <source>
        <dbReference type="ARBA" id="ARBA00022840"/>
    </source>
</evidence>
<evidence type="ECO:0000313" key="5">
    <source>
        <dbReference type="Proteomes" id="UP001200642"/>
    </source>
</evidence>
<keyword evidence="1" id="KW-0547">Nucleotide-binding</keyword>
<dbReference type="AlphaFoldDB" id="A0AAE3JPL4"/>
<organism evidence="4 5">
    <name type="scientific">Cerina litoralis</name>
    <dbReference type="NCBI Taxonomy" id="2874477"/>
    <lineage>
        <taxon>Bacteria</taxon>
        <taxon>Pseudomonadati</taxon>
        <taxon>Bacteroidota</taxon>
        <taxon>Flavobacteriia</taxon>
        <taxon>Flavobacteriales</taxon>
        <taxon>Flavobacteriaceae</taxon>
        <taxon>Cerina</taxon>
    </lineage>
</organism>
<dbReference type="SUPFAM" id="SSF56801">
    <property type="entry name" value="Acetyl-CoA synthetase-like"/>
    <property type="match status" value="1"/>
</dbReference>
<dbReference type="RefSeq" id="WP_317900402.1">
    <property type="nucleotide sequence ID" value="NZ_JAIRBC010000001.1"/>
</dbReference>
<dbReference type="Gene3D" id="3.40.50.12780">
    <property type="entry name" value="N-terminal domain of ligase-like"/>
    <property type="match status" value="1"/>
</dbReference>
<dbReference type="InterPro" id="IPR042099">
    <property type="entry name" value="ANL_N_sf"/>
</dbReference>
<gene>
    <name evidence="4" type="ORF">K8352_00670</name>
</gene>
<dbReference type="InterPro" id="IPR000873">
    <property type="entry name" value="AMP-dep_synth/lig_dom"/>
</dbReference>
<dbReference type="GO" id="GO:0005524">
    <property type="term" value="F:ATP binding"/>
    <property type="evidence" value="ECO:0007669"/>
    <property type="project" value="UniProtKB-KW"/>
</dbReference>
<dbReference type="Pfam" id="PF23562">
    <property type="entry name" value="AMP-binding_C_3"/>
    <property type="match status" value="1"/>
</dbReference>